<keyword evidence="2" id="KW-1185">Reference proteome</keyword>
<comment type="caution">
    <text evidence="1">The sequence shown here is derived from an EMBL/GenBank/DDBJ whole genome shotgun (WGS) entry which is preliminary data.</text>
</comment>
<dbReference type="AlphaFoldDB" id="A0AAV4T4P2"/>
<dbReference type="Proteomes" id="UP001054945">
    <property type="component" value="Unassembled WGS sequence"/>
</dbReference>
<accession>A0AAV4T4P2</accession>
<reference evidence="1 2" key="1">
    <citation type="submission" date="2021-06" db="EMBL/GenBank/DDBJ databases">
        <title>Caerostris extrusa draft genome.</title>
        <authorList>
            <person name="Kono N."/>
            <person name="Arakawa K."/>
        </authorList>
    </citation>
    <scope>NUCLEOTIDE SEQUENCE [LARGE SCALE GENOMIC DNA]</scope>
</reference>
<evidence type="ECO:0000313" key="2">
    <source>
        <dbReference type="Proteomes" id="UP001054945"/>
    </source>
</evidence>
<proteinExistence type="predicted"/>
<organism evidence="1 2">
    <name type="scientific">Caerostris extrusa</name>
    <name type="common">Bark spider</name>
    <name type="synonym">Caerostris bankana</name>
    <dbReference type="NCBI Taxonomy" id="172846"/>
    <lineage>
        <taxon>Eukaryota</taxon>
        <taxon>Metazoa</taxon>
        <taxon>Ecdysozoa</taxon>
        <taxon>Arthropoda</taxon>
        <taxon>Chelicerata</taxon>
        <taxon>Arachnida</taxon>
        <taxon>Araneae</taxon>
        <taxon>Araneomorphae</taxon>
        <taxon>Entelegynae</taxon>
        <taxon>Araneoidea</taxon>
        <taxon>Araneidae</taxon>
        <taxon>Caerostris</taxon>
    </lineage>
</organism>
<gene>
    <name evidence="1" type="ORF">CEXT_68371</name>
</gene>
<name>A0AAV4T4P2_CAEEX</name>
<dbReference type="EMBL" id="BPLR01010615">
    <property type="protein sequence ID" value="GIY40461.1"/>
    <property type="molecule type" value="Genomic_DNA"/>
</dbReference>
<sequence length="72" mass="8058">MPPVQVPKYHGYLESRIAANDGDLISRCRDDNTRKSVMKLVEISPPKCSICEAMPTFSTKVVGFNSPRYPSK</sequence>
<protein>
    <submittedName>
        <fullName evidence="1">Uncharacterized protein</fullName>
    </submittedName>
</protein>
<evidence type="ECO:0000313" key="1">
    <source>
        <dbReference type="EMBL" id="GIY40461.1"/>
    </source>
</evidence>